<keyword evidence="2" id="KW-0812">Transmembrane</keyword>
<accession>A0A1X7HSV3</accession>
<name>A0A1X7HSV3_9BACL</name>
<proteinExistence type="predicted"/>
<evidence type="ECO:0000313" key="4">
    <source>
        <dbReference type="Proteomes" id="UP000192940"/>
    </source>
</evidence>
<evidence type="ECO:0000256" key="1">
    <source>
        <dbReference type="SAM" id="Coils"/>
    </source>
</evidence>
<keyword evidence="4" id="KW-1185">Reference proteome</keyword>
<evidence type="ECO:0000256" key="2">
    <source>
        <dbReference type="SAM" id="Phobius"/>
    </source>
</evidence>
<gene>
    <name evidence="3" type="ORF">SAMN05661091_5772</name>
</gene>
<dbReference type="Proteomes" id="UP000192940">
    <property type="component" value="Chromosome I"/>
</dbReference>
<dbReference type="AlphaFoldDB" id="A0A1X7HSV3"/>
<dbReference type="RefSeq" id="WP_208916428.1">
    <property type="nucleotide sequence ID" value="NZ_LT840184.1"/>
</dbReference>
<evidence type="ECO:0000313" key="3">
    <source>
        <dbReference type="EMBL" id="SMF92324.1"/>
    </source>
</evidence>
<dbReference type="EMBL" id="LT840184">
    <property type="protein sequence ID" value="SMF92324.1"/>
    <property type="molecule type" value="Genomic_DNA"/>
</dbReference>
<reference evidence="3 4" key="1">
    <citation type="submission" date="2017-04" db="EMBL/GenBank/DDBJ databases">
        <authorList>
            <person name="Afonso C.L."/>
            <person name="Miller P.J."/>
            <person name="Scott M.A."/>
            <person name="Spackman E."/>
            <person name="Goraichik I."/>
            <person name="Dimitrov K.M."/>
            <person name="Suarez D.L."/>
            <person name="Swayne D.E."/>
        </authorList>
    </citation>
    <scope>NUCLEOTIDE SEQUENCE [LARGE SCALE GENOMIC DNA]</scope>
    <source>
        <strain evidence="3 4">N3/975</strain>
    </source>
</reference>
<organism evidence="3 4">
    <name type="scientific">Paenibacillus uliginis N3/975</name>
    <dbReference type="NCBI Taxonomy" id="1313296"/>
    <lineage>
        <taxon>Bacteria</taxon>
        <taxon>Bacillati</taxon>
        <taxon>Bacillota</taxon>
        <taxon>Bacilli</taxon>
        <taxon>Bacillales</taxon>
        <taxon>Paenibacillaceae</taxon>
        <taxon>Paenibacillus</taxon>
    </lineage>
</organism>
<feature type="coiled-coil region" evidence="1">
    <location>
        <begin position="37"/>
        <end position="64"/>
    </location>
</feature>
<protein>
    <submittedName>
        <fullName evidence="3">Uncharacterized protein</fullName>
    </submittedName>
</protein>
<keyword evidence="2" id="KW-0472">Membrane</keyword>
<keyword evidence="2" id="KW-1133">Transmembrane helix</keyword>
<feature type="transmembrane region" description="Helical" evidence="2">
    <location>
        <begin position="6"/>
        <end position="31"/>
    </location>
</feature>
<sequence length="72" mass="8108">MDGFHRVVGVGGLIVFLLILVANYLIVYLIVSNALKNSDLKLEINNLKNEIKDLKELLNKQPIETLSDNKDN</sequence>
<keyword evidence="1" id="KW-0175">Coiled coil</keyword>